<organism evidence="7 8">
    <name type="scientific">Ochrobactrum quorumnocens</name>
    <dbReference type="NCBI Taxonomy" id="271865"/>
    <lineage>
        <taxon>Bacteria</taxon>
        <taxon>Pseudomonadati</taxon>
        <taxon>Pseudomonadota</taxon>
        <taxon>Alphaproteobacteria</taxon>
        <taxon>Hyphomicrobiales</taxon>
        <taxon>Brucellaceae</taxon>
        <taxon>Brucella/Ochrobactrum group</taxon>
        <taxon>Ochrobactrum</taxon>
    </lineage>
</organism>
<dbReference type="InterPro" id="IPR001851">
    <property type="entry name" value="ABC_transp_permease"/>
</dbReference>
<sequence>MMSIEWKKYGPAFAAIVLAMSAIICVPKLFNEYEVMQMTVYVILAILALSLAFIWGFGGILSFGHAMFFGLGSYAYAIAAINFGETTSAFIVAIIVPCLFAALLGYFMFYGRISDVYLGAITLTVSLIFFKVANSTSGSAYKIGVAPLGGFNGIPSVPRLTVPGFPTWELNTIELFAVCVGFLALTYIGLRFLIASDFGRIVISVKENEKRSVLLGYDVRLYKLVTFIIGAAIAGAAGSLYANWGSYTDPTVFALSQSVQIIIWVVVGGVGTLIGPILGCFFIQWLTTWLTTVDSVNKDVILGGILTLMVLLLRQGFVPSVRQFFCQIRSKTPPPRHEEKIA</sequence>
<feature type="transmembrane region" description="Helical" evidence="6">
    <location>
        <begin position="63"/>
        <end position="83"/>
    </location>
</feature>
<dbReference type="PANTHER" id="PTHR30482">
    <property type="entry name" value="HIGH-AFFINITY BRANCHED-CHAIN AMINO ACID TRANSPORT SYSTEM PERMEASE"/>
    <property type="match status" value="1"/>
</dbReference>
<dbReference type="Proteomes" id="UP000215256">
    <property type="component" value="Plasmid unnamed1"/>
</dbReference>
<evidence type="ECO:0000313" key="7">
    <source>
        <dbReference type="EMBL" id="ASV87828.1"/>
    </source>
</evidence>
<evidence type="ECO:0000256" key="5">
    <source>
        <dbReference type="ARBA" id="ARBA00023136"/>
    </source>
</evidence>
<dbReference type="Pfam" id="PF02653">
    <property type="entry name" value="BPD_transp_2"/>
    <property type="match status" value="1"/>
</dbReference>
<keyword evidence="7" id="KW-0614">Plasmid</keyword>
<keyword evidence="5 6" id="KW-0472">Membrane</keyword>
<dbReference type="RefSeq" id="WP_244923379.1">
    <property type="nucleotide sequence ID" value="NZ_CP022605.1"/>
</dbReference>
<dbReference type="GO" id="GO:0005886">
    <property type="term" value="C:plasma membrane"/>
    <property type="evidence" value="ECO:0007669"/>
    <property type="project" value="UniProtKB-SubCell"/>
</dbReference>
<geneLocation type="plasmid" evidence="7 8">
    <name>unnamed1</name>
</geneLocation>
<evidence type="ECO:0000256" key="4">
    <source>
        <dbReference type="ARBA" id="ARBA00022989"/>
    </source>
</evidence>
<reference evidence="7 8" key="1">
    <citation type="submission" date="2017-07" db="EMBL/GenBank/DDBJ databases">
        <title>Phylogenetic study on the rhizospheric bacterium Ochrobactrum sp. A44.</title>
        <authorList>
            <person name="Krzyzanowska D.M."/>
            <person name="Ossowicki A."/>
            <person name="Rajewska M."/>
            <person name="Maciag T."/>
            <person name="Kaczynski Z."/>
            <person name="Czerwicka M."/>
            <person name="Jafra S."/>
        </authorList>
    </citation>
    <scope>NUCLEOTIDE SEQUENCE [LARGE SCALE GENOMIC DNA]</scope>
    <source>
        <strain evidence="7 8">A44</strain>
        <plasmid evidence="7 8">unnamed1</plasmid>
    </source>
</reference>
<keyword evidence="4 6" id="KW-1133">Transmembrane helix</keyword>
<dbReference type="CDD" id="cd06581">
    <property type="entry name" value="TM_PBP1_LivM_like"/>
    <property type="match status" value="1"/>
</dbReference>
<evidence type="ECO:0000256" key="1">
    <source>
        <dbReference type="ARBA" id="ARBA00004651"/>
    </source>
</evidence>
<feature type="transmembrane region" description="Helical" evidence="6">
    <location>
        <begin position="89"/>
        <end position="109"/>
    </location>
</feature>
<dbReference type="KEGG" id="och:CES85_3270"/>
<accession>A0A248UMC9</accession>
<gene>
    <name evidence="7" type="ORF">CES85_3270</name>
</gene>
<feature type="transmembrane region" description="Helical" evidence="6">
    <location>
        <begin position="116"/>
        <end position="133"/>
    </location>
</feature>
<evidence type="ECO:0000256" key="6">
    <source>
        <dbReference type="SAM" id="Phobius"/>
    </source>
</evidence>
<name>A0A248UMC9_9HYPH</name>
<comment type="subcellular location">
    <subcellularLocation>
        <location evidence="1">Cell membrane</location>
        <topology evidence="1">Multi-pass membrane protein</topology>
    </subcellularLocation>
</comment>
<feature type="transmembrane region" description="Helical" evidence="6">
    <location>
        <begin position="175"/>
        <end position="194"/>
    </location>
</feature>
<feature type="transmembrane region" description="Helical" evidence="6">
    <location>
        <begin position="299"/>
        <end position="317"/>
    </location>
</feature>
<feature type="transmembrane region" description="Helical" evidence="6">
    <location>
        <begin position="261"/>
        <end position="287"/>
    </location>
</feature>
<evidence type="ECO:0000256" key="3">
    <source>
        <dbReference type="ARBA" id="ARBA00022692"/>
    </source>
</evidence>
<feature type="transmembrane region" description="Helical" evidence="6">
    <location>
        <begin position="36"/>
        <end position="56"/>
    </location>
</feature>
<dbReference type="InterPro" id="IPR043428">
    <property type="entry name" value="LivM-like"/>
</dbReference>
<keyword evidence="3 6" id="KW-0812">Transmembrane</keyword>
<protein>
    <submittedName>
        <fullName evidence="7">Branched-chain amino acid transport system / permease component family protein</fullName>
    </submittedName>
</protein>
<dbReference type="EMBL" id="CP022605">
    <property type="protein sequence ID" value="ASV87828.1"/>
    <property type="molecule type" value="Genomic_DNA"/>
</dbReference>
<dbReference type="AlphaFoldDB" id="A0A248UMC9"/>
<feature type="transmembrane region" description="Helical" evidence="6">
    <location>
        <begin position="12"/>
        <end position="30"/>
    </location>
</feature>
<evidence type="ECO:0000256" key="2">
    <source>
        <dbReference type="ARBA" id="ARBA00022475"/>
    </source>
</evidence>
<feature type="transmembrane region" description="Helical" evidence="6">
    <location>
        <begin position="221"/>
        <end position="241"/>
    </location>
</feature>
<dbReference type="PANTHER" id="PTHR30482:SF10">
    <property type="entry name" value="HIGH-AFFINITY BRANCHED-CHAIN AMINO ACID TRANSPORT PROTEIN BRAE"/>
    <property type="match status" value="1"/>
</dbReference>
<proteinExistence type="predicted"/>
<evidence type="ECO:0000313" key="8">
    <source>
        <dbReference type="Proteomes" id="UP000215256"/>
    </source>
</evidence>
<keyword evidence="2" id="KW-1003">Cell membrane</keyword>
<dbReference type="GO" id="GO:0015658">
    <property type="term" value="F:branched-chain amino acid transmembrane transporter activity"/>
    <property type="evidence" value="ECO:0007669"/>
    <property type="project" value="InterPro"/>
</dbReference>